<name>A0A8R1IEB9_CAEJA</name>
<proteinExistence type="predicted"/>
<dbReference type="EnsemblMetazoa" id="CJA26438.1">
    <property type="protein sequence ID" value="CJA26438.1"/>
    <property type="gene ID" value="WBGene00182010"/>
</dbReference>
<reference evidence="1" key="2">
    <citation type="submission" date="2022-06" db="UniProtKB">
        <authorList>
            <consortium name="EnsemblMetazoa"/>
        </authorList>
    </citation>
    <scope>IDENTIFICATION</scope>
    <source>
        <strain evidence="1">DF5081</strain>
    </source>
</reference>
<evidence type="ECO:0000313" key="2">
    <source>
        <dbReference type="Proteomes" id="UP000005237"/>
    </source>
</evidence>
<evidence type="ECO:0000313" key="1">
    <source>
        <dbReference type="EnsemblMetazoa" id="CJA26438.1"/>
    </source>
</evidence>
<protein>
    <submittedName>
        <fullName evidence="1">Uncharacterized protein</fullName>
    </submittedName>
</protein>
<dbReference type="AlphaFoldDB" id="A0A8R1IEB9"/>
<accession>A0A8R1IEB9</accession>
<organism evidence="1 2">
    <name type="scientific">Caenorhabditis japonica</name>
    <dbReference type="NCBI Taxonomy" id="281687"/>
    <lineage>
        <taxon>Eukaryota</taxon>
        <taxon>Metazoa</taxon>
        <taxon>Ecdysozoa</taxon>
        <taxon>Nematoda</taxon>
        <taxon>Chromadorea</taxon>
        <taxon>Rhabditida</taxon>
        <taxon>Rhabditina</taxon>
        <taxon>Rhabditomorpha</taxon>
        <taxon>Rhabditoidea</taxon>
        <taxon>Rhabditidae</taxon>
        <taxon>Peloderinae</taxon>
        <taxon>Caenorhabditis</taxon>
    </lineage>
</organism>
<sequence length="100" mass="11351">MKTIPLFYNGFVAENEEIFRFPVSRELSLPHESIIQSVISLISLKSRRARVKLRRLQGCAHMAGTFCCCCCRSESEQNEQLTSVILSRTPPAQGQLFECN</sequence>
<dbReference type="Proteomes" id="UP000005237">
    <property type="component" value="Unassembled WGS sequence"/>
</dbReference>
<keyword evidence="2" id="KW-1185">Reference proteome</keyword>
<reference evidence="2" key="1">
    <citation type="submission" date="2010-08" db="EMBL/GenBank/DDBJ databases">
        <authorList>
            <consortium name="Caenorhabditis japonica Sequencing Consortium"/>
            <person name="Wilson R.K."/>
        </authorList>
    </citation>
    <scope>NUCLEOTIDE SEQUENCE [LARGE SCALE GENOMIC DNA]</scope>
    <source>
        <strain evidence="2">DF5081</strain>
    </source>
</reference>